<dbReference type="InterPro" id="IPR023707">
    <property type="entry name" value="OM_assembly_BamA"/>
</dbReference>
<keyword evidence="4 8" id="KW-0732">Signal</keyword>
<dbReference type="InterPro" id="IPR039910">
    <property type="entry name" value="D15-like"/>
</dbReference>
<feature type="domain" description="POTRA" evidence="10">
    <location>
        <begin position="53"/>
        <end position="120"/>
    </location>
</feature>
<evidence type="ECO:0000256" key="8">
    <source>
        <dbReference type="HAMAP-Rule" id="MF_01430"/>
    </source>
</evidence>
<feature type="domain" description="POTRA" evidence="10">
    <location>
        <begin position="121"/>
        <end position="198"/>
    </location>
</feature>
<dbReference type="Proteomes" id="UP000544872">
    <property type="component" value="Unassembled WGS sequence"/>
</dbReference>
<dbReference type="RefSeq" id="WP_184262997.1">
    <property type="nucleotide sequence ID" value="NZ_JACIIX010000004.1"/>
</dbReference>
<sequence precursor="true">MTGSGRIRAVVLGSAAIIGLVSASGPAFAQSSLGTVTVGSRPVAQPMPVSGEGTIQSMDVQGSQRVEADTIKAYMGLKEGDRYSPDAVDKAIKALFATGLFADVAIGFQNDRMIVKVTENPIINRVAFEGNKRVEEKTLQAEVQLKARQVYTRSKVQDDVKRILDVYRRSGRFAVTVEPKVIQLEQNRLDLVFEVNEGPSTYVRRIDFVGNKRYSDSALREVVSTREERWYRFFSSSDTYDPDRTTYDRELLRRFYLRNGYSDFRIVSSVAELTPDRAGFFMTFTVEEGERYKFGDLKVDVKIPDVKPEDLMPSIKAVSGDWYNADLVENTVQAITDRVGALGYAFVDVRPRVKRDKANKIVDIVFDVQEGPKVFVERIDIAGNMRTLDRVIRREMQLVEGDAFNSAKLRRSREKLRNLGFFEKVDVTNVPSETSPDRTVVQVDVREKSTGELSFGVGWSSSDGALFDVTLRERNLLGRGQDIRLKTTIAQRKSEIDLSFTEPYFLDRPLAAGFDLFARDRDYQKTSSYNLKDTGGSLRLGFNYDENWRQTFRYTLSQSEVSNVASTASTFIKQREGEYLLSMFGQTLSYDRRDNVIEPTEGYVVKLSTDVAGAGGDEKFVRGMIDGAHYTPLTDDTVLMVQGSFGAIQGIGQDVMFIRNYQLGGENLRGFRTGGGSARDKSTSDVLGGTWIGTVTAEVRFPLGLPEELGISGKTFTDAGMVGKPDGVNASAMNYSSSIRASAGVGIVWKSPMGPVSIDLAYPLMKEDFDKEEIFRFNFGTQF</sequence>
<comment type="similarity">
    <text evidence="8">Belongs to the BamA family.</text>
</comment>
<evidence type="ECO:0000256" key="1">
    <source>
        <dbReference type="ARBA" id="ARBA00004370"/>
    </source>
</evidence>
<dbReference type="EMBL" id="JACIIX010000004">
    <property type="protein sequence ID" value="MBB6210169.1"/>
    <property type="molecule type" value="Genomic_DNA"/>
</dbReference>
<comment type="subcellular location">
    <subcellularLocation>
        <location evidence="8">Cell outer membrane</location>
    </subcellularLocation>
    <subcellularLocation>
        <location evidence="1">Membrane</location>
    </subcellularLocation>
</comment>
<evidence type="ECO:0000256" key="3">
    <source>
        <dbReference type="ARBA" id="ARBA00022692"/>
    </source>
</evidence>
<dbReference type="HAMAP" id="MF_01430">
    <property type="entry name" value="OM_assembly_BamA"/>
    <property type="match status" value="1"/>
</dbReference>
<dbReference type="PROSITE" id="PS51779">
    <property type="entry name" value="POTRA"/>
    <property type="match status" value="3"/>
</dbReference>
<comment type="function">
    <text evidence="8">Part of the outer membrane protein assembly complex, which is involved in assembly and insertion of beta-barrel proteins into the outer membrane.</text>
</comment>
<dbReference type="Pfam" id="PF07244">
    <property type="entry name" value="POTRA"/>
    <property type="match status" value="5"/>
</dbReference>
<protein>
    <recommendedName>
        <fullName evidence="8 9">Outer membrane protein assembly factor BamA</fullName>
    </recommendedName>
</protein>
<dbReference type="PANTHER" id="PTHR12815:SF23">
    <property type="entry name" value="OUTER MEMBRANE PROTEIN ASSEMBLY FACTOR BAMA"/>
    <property type="match status" value="1"/>
</dbReference>
<dbReference type="GO" id="GO:0051205">
    <property type="term" value="P:protein insertion into membrane"/>
    <property type="evidence" value="ECO:0007669"/>
    <property type="project" value="UniProtKB-UniRule"/>
</dbReference>
<dbReference type="Gene3D" id="3.10.20.310">
    <property type="entry name" value="membrane protein fhac"/>
    <property type="match status" value="5"/>
</dbReference>
<evidence type="ECO:0000256" key="6">
    <source>
        <dbReference type="ARBA" id="ARBA00023136"/>
    </source>
</evidence>
<proteinExistence type="inferred from homology"/>
<dbReference type="GO" id="GO:0043165">
    <property type="term" value="P:Gram-negative-bacterium-type cell outer membrane assembly"/>
    <property type="evidence" value="ECO:0007669"/>
    <property type="project" value="UniProtKB-UniRule"/>
</dbReference>
<evidence type="ECO:0000256" key="5">
    <source>
        <dbReference type="ARBA" id="ARBA00022737"/>
    </source>
</evidence>
<comment type="subunit">
    <text evidence="8">Part of the Bam complex.</text>
</comment>
<dbReference type="InterPro" id="IPR010827">
    <property type="entry name" value="BamA/TamA_POTRA"/>
</dbReference>
<dbReference type="InterPro" id="IPR034746">
    <property type="entry name" value="POTRA"/>
</dbReference>
<dbReference type="PANTHER" id="PTHR12815">
    <property type="entry name" value="SORTING AND ASSEMBLY MACHINERY SAMM50 PROTEIN FAMILY MEMBER"/>
    <property type="match status" value="1"/>
</dbReference>
<dbReference type="Gene3D" id="2.40.160.50">
    <property type="entry name" value="membrane protein fhac: a member of the omp85/tpsb transporter family"/>
    <property type="match status" value="1"/>
</dbReference>
<evidence type="ECO:0000313" key="11">
    <source>
        <dbReference type="EMBL" id="MBB6210169.1"/>
    </source>
</evidence>
<keyword evidence="3 8" id="KW-0812">Transmembrane</keyword>
<dbReference type="GO" id="GO:0009279">
    <property type="term" value="C:cell outer membrane"/>
    <property type="evidence" value="ECO:0007669"/>
    <property type="project" value="UniProtKB-SubCell"/>
</dbReference>
<reference evidence="11 12" key="1">
    <citation type="submission" date="2020-08" db="EMBL/GenBank/DDBJ databases">
        <title>Genomic Encyclopedia of Type Strains, Phase IV (KMG-IV): sequencing the most valuable type-strain genomes for metagenomic binning, comparative biology and taxonomic classification.</title>
        <authorList>
            <person name="Goeker M."/>
        </authorList>
    </citation>
    <scope>NUCLEOTIDE SEQUENCE [LARGE SCALE GENOMIC DNA]</scope>
    <source>
        <strain evidence="11 12">DSM 11590</strain>
    </source>
</reference>
<dbReference type="PIRSF" id="PIRSF006076">
    <property type="entry name" value="OM_assembly_OMP85"/>
    <property type="match status" value="1"/>
</dbReference>
<keyword evidence="7 8" id="KW-0998">Cell outer membrane</keyword>
<evidence type="ECO:0000313" key="12">
    <source>
        <dbReference type="Proteomes" id="UP000544872"/>
    </source>
</evidence>
<dbReference type="AlphaFoldDB" id="A0A7X0DMD1"/>
<evidence type="ECO:0000256" key="7">
    <source>
        <dbReference type="ARBA" id="ARBA00023237"/>
    </source>
</evidence>
<feature type="signal peptide" evidence="8">
    <location>
        <begin position="1"/>
        <end position="29"/>
    </location>
</feature>
<dbReference type="InterPro" id="IPR000184">
    <property type="entry name" value="Bac_surfAg_D15"/>
</dbReference>
<evidence type="ECO:0000259" key="10">
    <source>
        <dbReference type="PROSITE" id="PS51779"/>
    </source>
</evidence>
<feature type="chain" id="PRO_5031635800" description="Outer membrane protein assembly factor BamA" evidence="8">
    <location>
        <begin position="30"/>
        <end position="783"/>
    </location>
</feature>
<comment type="caution">
    <text evidence="11">The sequence shown here is derived from an EMBL/GenBank/DDBJ whole genome shotgun (WGS) entry which is preliminary data.</text>
</comment>
<organism evidence="11 12">
    <name type="scientific">Novispirillum itersonii</name>
    <name type="common">Aquaspirillum itersonii</name>
    <dbReference type="NCBI Taxonomy" id="189"/>
    <lineage>
        <taxon>Bacteria</taxon>
        <taxon>Pseudomonadati</taxon>
        <taxon>Pseudomonadota</taxon>
        <taxon>Alphaproteobacteria</taxon>
        <taxon>Rhodospirillales</taxon>
        <taxon>Novispirillaceae</taxon>
        <taxon>Novispirillum</taxon>
    </lineage>
</organism>
<evidence type="ECO:0000256" key="4">
    <source>
        <dbReference type="ARBA" id="ARBA00022729"/>
    </source>
</evidence>
<evidence type="ECO:0000256" key="9">
    <source>
        <dbReference type="NCBIfam" id="TIGR03303"/>
    </source>
</evidence>
<feature type="domain" description="POTRA" evidence="10">
    <location>
        <begin position="374"/>
        <end position="448"/>
    </location>
</feature>
<keyword evidence="2 8" id="KW-1134">Transmembrane beta strand</keyword>
<gene>
    <name evidence="8" type="primary">bamA</name>
    <name evidence="11" type="ORF">FHS48_001579</name>
</gene>
<keyword evidence="5 8" id="KW-0677">Repeat</keyword>
<dbReference type="Pfam" id="PF01103">
    <property type="entry name" value="Omp85"/>
    <property type="match status" value="1"/>
</dbReference>
<accession>A0A7X0DMD1</accession>
<name>A0A7X0DMD1_NOVIT</name>
<keyword evidence="12" id="KW-1185">Reference proteome</keyword>
<dbReference type="NCBIfam" id="TIGR03303">
    <property type="entry name" value="OM_YaeT"/>
    <property type="match status" value="1"/>
</dbReference>
<keyword evidence="6 8" id="KW-0472">Membrane</keyword>
<evidence type="ECO:0000256" key="2">
    <source>
        <dbReference type="ARBA" id="ARBA00022452"/>
    </source>
</evidence>